<keyword evidence="5" id="KW-1015">Disulfide bond</keyword>
<keyword evidence="2" id="KW-0812">Transmembrane</keyword>
<evidence type="ECO:0000256" key="3">
    <source>
        <dbReference type="ARBA" id="ARBA00022989"/>
    </source>
</evidence>
<feature type="non-terminal residue" evidence="8">
    <location>
        <position position="1"/>
    </location>
</feature>
<dbReference type="Pfam" id="PF03782">
    <property type="entry name" value="AMOP"/>
    <property type="match status" value="1"/>
</dbReference>
<dbReference type="InterPro" id="IPR051495">
    <property type="entry name" value="Epithelial_Barrier/Signaling"/>
</dbReference>
<evidence type="ECO:0000313" key="8">
    <source>
        <dbReference type="EMBL" id="CAH3192650.1"/>
    </source>
</evidence>
<feature type="non-terminal residue" evidence="8">
    <location>
        <position position="475"/>
    </location>
</feature>
<gene>
    <name evidence="8" type="ORF">PEVE_00024292</name>
</gene>
<keyword evidence="9" id="KW-1185">Reference proteome</keyword>
<evidence type="ECO:0000313" key="9">
    <source>
        <dbReference type="Proteomes" id="UP001159427"/>
    </source>
</evidence>
<dbReference type="PROSITE" id="PS50856">
    <property type="entry name" value="AMOP"/>
    <property type="match status" value="1"/>
</dbReference>
<evidence type="ECO:0000259" key="7">
    <source>
        <dbReference type="PROSITE" id="PS51233"/>
    </source>
</evidence>
<feature type="domain" description="VWFD" evidence="7">
    <location>
        <begin position="409"/>
        <end position="475"/>
    </location>
</feature>
<organism evidence="8 9">
    <name type="scientific">Porites evermanni</name>
    <dbReference type="NCBI Taxonomy" id="104178"/>
    <lineage>
        <taxon>Eukaryota</taxon>
        <taxon>Metazoa</taxon>
        <taxon>Cnidaria</taxon>
        <taxon>Anthozoa</taxon>
        <taxon>Hexacorallia</taxon>
        <taxon>Scleractinia</taxon>
        <taxon>Fungiina</taxon>
        <taxon>Poritidae</taxon>
        <taxon>Porites</taxon>
    </lineage>
</organism>
<dbReference type="EMBL" id="CALNXI010003246">
    <property type="protein sequence ID" value="CAH3192650.1"/>
    <property type="molecule type" value="Genomic_DNA"/>
</dbReference>
<dbReference type="InterPro" id="IPR003886">
    <property type="entry name" value="NIDO_dom"/>
</dbReference>
<accession>A0ABN8SP25</accession>
<evidence type="ECO:0000256" key="1">
    <source>
        <dbReference type="ARBA" id="ARBA00004370"/>
    </source>
</evidence>
<evidence type="ECO:0000256" key="2">
    <source>
        <dbReference type="ARBA" id="ARBA00022692"/>
    </source>
</evidence>
<dbReference type="PROSITE" id="PS51233">
    <property type="entry name" value="VWFD"/>
    <property type="match status" value="1"/>
</dbReference>
<proteinExistence type="predicted"/>
<evidence type="ECO:0000256" key="4">
    <source>
        <dbReference type="ARBA" id="ARBA00023136"/>
    </source>
</evidence>
<dbReference type="Proteomes" id="UP001159427">
    <property type="component" value="Unassembled WGS sequence"/>
</dbReference>
<evidence type="ECO:0000259" key="6">
    <source>
        <dbReference type="PROSITE" id="PS50856"/>
    </source>
</evidence>
<reference evidence="8 9" key="1">
    <citation type="submission" date="2022-05" db="EMBL/GenBank/DDBJ databases">
        <authorList>
            <consortium name="Genoscope - CEA"/>
            <person name="William W."/>
        </authorList>
    </citation>
    <scope>NUCLEOTIDE SEQUENCE [LARGE SCALE GENOMIC DNA]</scope>
</reference>
<name>A0ABN8SP25_9CNID</name>
<dbReference type="PANTHER" id="PTHR13802:SF52">
    <property type="entry name" value="MUCIN-4"/>
    <property type="match status" value="1"/>
</dbReference>
<dbReference type="PANTHER" id="PTHR13802">
    <property type="entry name" value="MUCIN 4-RELATED"/>
    <property type="match status" value="1"/>
</dbReference>
<keyword evidence="3" id="KW-1133">Transmembrane helix</keyword>
<comment type="caution">
    <text evidence="8">The sequence shown here is derived from an EMBL/GenBank/DDBJ whole genome shotgun (WGS) entry which is preliminary data.</text>
</comment>
<sequence>EIWSVRWPQRFGIYGWQRSNAFIAPFWARVKHAAFKTGNSTVYYHAYEQNNQNTDQTSNILRLASRHVQNYASDEKFRNFEATWVLVVTWVNVCPYDECTERCSLVSYDFHINYIFQTFFLRTVILWANASFGSVSANSAVSPCSFVAADRMCSAHEGLASSPFSIPGVGSRNTFQAVIITDWGNTFLMYNYPSGGIEWTVNAPVSKYAEWTDVYGIPVAGWSAEGIHNHNLKENGNTGTLGRYFWRIENQERDSDIKKCIDWITFQDDVKFRSWYDQQFRSQSSNQRLACPCTIWQALLDRGRFFLDRSYSSSNFCFRSRGSRIFFHIIDDIGFAFFRIRQLCCFSDLGFLITGPPDGSHVIAERLCSVREDTTDKDAKTFCCADRDLCNEYYFYRPSDDCFFYRPPSRRWFWGDPHFKTLDGGNYTFNGLGEYVMIDAQDGVFQLQARTHLAKRNSTTATIFSAGAAKEENTS</sequence>
<protein>
    <submittedName>
        <fullName evidence="8">Uncharacterized protein</fullName>
    </submittedName>
</protein>
<evidence type="ECO:0000256" key="5">
    <source>
        <dbReference type="ARBA" id="ARBA00023157"/>
    </source>
</evidence>
<dbReference type="SMART" id="SM00723">
    <property type="entry name" value="AMOP"/>
    <property type="match status" value="1"/>
</dbReference>
<feature type="domain" description="AMOP" evidence="6">
    <location>
        <begin position="252"/>
        <end position="397"/>
    </location>
</feature>
<comment type="subcellular location">
    <subcellularLocation>
        <location evidence="1">Membrane</location>
    </subcellularLocation>
</comment>
<keyword evidence="4" id="KW-0472">Membrane</keyword>
<dbReference type="Pfam" id="PF06119">
    <property type="entry name" value="NIDO"/>
    <property type="match status" value="2"/>
</dbReference>
<dbReference type="InterPro" id="IPR001846">
    <property type="entry name" value="VWF_type-D"/>
</dbReference>
<dbReference type="InterPro" id="IPR005533">
    <property type="entry name" value="AMOP_dom"/>
</dbReference>